<protein>
    <recommendedName>
        <fullName evidence="3">Metal-binding protein</fullName>
    </recommendedName>
</protein>
<gene>
    <name evidence="1" type="ORF">CLCY_1c03890</name>
</gene>
<dbReference type="InterPro" id="IPR014997">
    <property type="entry name" value="DUF1847"/>
</dbReference>
<sequence length="199" mass="21977">MFNCAICKVQGCSKGEKEQLPGICPTREGKIQEKARNLYKDEDKSIAYNAALVTEEGGGNITRIQETIEFIKKCDYKKIGLIFCIGLSKEAEIIEKIFESNDLDVIGVMCKNGGIPKSEIGIGEVVKENMTKKDIMCNPIGQALYLNEMKTDFNVILGLCVGHDTLAIKHSNAPVTVLAVKDRVLKHNPLAAIYLKENK</sequence>
<dbReference type="OrthoDB" id="9795204at2"/>
<dbReference type="AlphaFoldDB" id="A0A0J8D4R6"/>
<dbReference type="Pfam" id="PF08901">
    <property type="entry name" value="DUF1847"/>
    <property type="match status" value="1"/>
</dbReference>
<evidence type="ECO:0000313" key="1">
    <source>
        <dbReference type="EMBL" id="KMT21155.1"/>
    </source>
</evidence>
<proteinExistence type="predicted"/>
<dbReference type="EMBL" id="LFVU01000028">
    <property type="protein sequence ID" value="KMT21155.1"/>
    <property type="molecule type" value="Genomic_DNA"/>
</dbReference>
<name>A0A0J8D4R6_CLOCY</name>
<organism evidence="1 2">
    <name type="scientific">Clostridium cylindrosporum DSM 605</name>
    <dbReference type="NCBI Taxonomy" id="1121307"/>
    <lineage>
        <taxon>Bacteria</taxon>
        <taxon>Bacillati</taxon>
        <taxon>Bacillota</taxon>
        <taxon>Clostridia</taxon>
        <taxon>Eubacteriales</taxon>
        <taxon>Clostridiaceae</taxon>
        <taxon>Clostridium</taxon>
    </lineage>
</organism>
<dbReference type="STRING" id="1121307.CLCY_1c03890"/>
<dbReference type="PATRIC" id="fig|1121307.3.peg.754"/>
<keyword evidence="2" id="KW-1185">Reference proteome</keyword>
<dbReference type="Proteomes" id="UP000036756">
    <property type="component" value="Unassembled WGS sequence"/>
</dbReference>
<accession>A0A0J8D4R6</accession>
<reference evidence="1 2" key="1">
    <citation type="submission" date="2015-06" db="EMBL/GenBank/DDBJ databases">
        <title>Draft genome sequence of the purine-degrading Clostridium cylindrosporum HC-1 (DSM 605).</title>
        <authorList>
            <person name="Poehlein A."/>
            <person name="Schiel-Bengelsdorf B."/>
            <person name="Bengelsdorf F."/>
            <person name="Daniel R."/>
            <person name="Duerre P."/>
        </authorList>
    </citation>
    <scope>NUCLEOTIDE SEQUENCE [LARGE SCALE GENOMIC DNA]</scope>
    <source>
        <strain evidence="1 2">DSM 605</strain>
    </source>
</reference>
<evidence type="ECO:0008006" key="3">
    <source>
        <dbReference type="Google" id="ProtNLM"/>
    </source>
</evidence>
<comment type="caution">
    <text evidence="1">The sequence shown here is derived from an EMBL/GenBank/DDBJ whole genome shotgun (WGS) entry which is preliminary data.</text>
</comment>
<evidence type="ECO:0000313" key="2">
    <source>
        <dbReference type="Proteomes" id="UP000036756"/>
    </source>
</evidence>